<dbReference type="NCBIfam" id="NF006421">
    <property type="entry name" value="PRK08673.1"/>
    <property type="match status" value="1"/>
</dbReference>
<dbReference type="NCBIfam" id="TIGR01361">
    <property type="entry name" value="DAHP_synth_Bsub"/>
    <property type="match status" value="1"/>
</dbReference>
<dbReference type="PANTHER" id="PTHR43018:SF2">
    <property type="entry name" value="PHOSPHO-2-DEHYDRO-3-DEOXYHEPTONATE ALDOLASE"/>
    <property type="match status" value="1"/>
</dbReference>
<reference evidence="5" key="1">
    <citation type="submission" date="2016-10" db="EMBL/GenBank/DDBJ databases">
        <authorList>
            <person name="Varghese N."/>
            <person name="Submissions S."/>
        </authorList>
    </citation>
    <scope>NUCLEOTIDE SEQUENCE [LARGE SCALE GENOMIC DNA]</scope>
    <source>
        <strain evidence="5">DSM 22619</strain>
    </source>
</reference>
<evidence type="ECO:0000259" key="3">
    <source>
        <dbReference type="Pfam" id="PF18152"/>
    </source>
</evidence>
<dbReference type="NCBIfam" id="NF009239">
    <property type="entry name" value="PRK12595.1"/>
    <property type="match status" value="1"/>
</dbReference>
<dbReference type="GO" id="GO:0016832">
    <property type="term" value="F:aldehyde-lyase activity"/>
    <property type="evidence" value="ECO:0007669"/>
    <property type="project" value="InterPro"/>
</dbReference>
<organism evidence="4 5">
    <name type="scientific">Parafannyhessea umbonata</name>
    <dbReference type="NCBI Taxonomy" id="604330"/>
    <lineage>
        <taxon>Bacteria</taxon>
        <taxon>Bacillati</taxon>
        <taxon>Actinomycetota</taxon>
        <taxon>Coriobacteriia</taxon>
        <taxon>Coriobacteriales</taxon>
        <taxon>Atopobiaceae</taxon>
        <taxon>Parafannyhessea</taxon>
    </lineage>
</organism>
<keyword evidence="1" id="KW-0808">Transferase</keyword>
<dbReference type="SUPFAM" id="SSF51569">
    <property type="entry name" value="Aldolase"/>
    <property type="match status" value="1"/>
</dbReference>
<dbReference type="Proteomes" id="UP000198528">
    <property type="component" value="Unassembled WGS sequence"/>
</dbReference>
<dbReference type="Gene3D" id="3.20.20.70">
    <property type="entry name" value="Aldolase class I"/>
    <property type="match status" value="1"/>
</dbReference>
<dbReference type="EMBL" id="FMZL01000011">
    <property type="protein sequence ID" value="SDC37505.1"/>
    <property type="molecule type" value="Genomic_DNA"/>
</dbReference>
<dbReference type="InterPro" id="IPR013785">
    <property type="entry name" value="Aldolase_TIM"/>
</dbReference>
<keyword evidence="5" id="KW-1185">Reference proteome</keyword>
<name>A0A1G6L435_9ACTN</name>
<dbReference type="InterPro" id="IPR052899">
    <property type="entry name" value="Class-I_DAHP_synthase"/>
</dbReference>
<dbReference type="GO" id="GO:0016740">
    <property type="term" value="F:transferase activity"/>
    <property type="evidence" value="ECO:0007669"/>
    <property type="project" value="UniProtKB-KW"/>
</dbReference>
<feature type="domain" description="DAHP synthase ferredoxin-like" evidence="3">
    <location>
        <begin position="1"/>
        <end position="67"/>
    </location>
</feature>
<evidence type="ECO:0000259" key="2">
    <source>
        <dbReference type="Pfam" id="PF00793"/>
    </source>
</evidence>
<gene>
    <name evidence="4" type="ORF">SAMN04487824_11156</name>
</gene>
<dbReference type="Pfam" id="PF00793">
    <property type="entry name" value="DAHP_synth_1"/>
    <property type="match status" value="1"/>
</dbReference>
<dbReference type="Gene3D" id="3.30.70.1140">
    <property type="entry name" value="Phospho-2-dehydro-3-deoxyheptonate aldolase, domain 1"/>
    <property type="match status" value="1"/>
</dbReference>
<dbReference type="STRING" id="604330.SAMN04489857_0984"/>
<accession>A0A1G6L435</accession>
<evidence type="ECO:0000256" key="1">
    <source>
        <dbReference type="ARBA" id="ARBA00022679"/>
    </source>
</evidence>
<feature type="domain" description="DAHP synthetase I/KDSA" evidence="2">
    <location>
        <begin position="82"/>
        <end position="321"/>
    </location>
</feature>
<sequence>MIAIVKDSATPEQLSHFVRWIEDRGFKTNVSKGENETIVGIIGDTTQIDPFLLESMDIIDQVRRVSEPFKKANRKFHPEDTVVDCGHGVLVGGGNFQVIAGPCSVEGKGLIDIARAVKRSGATMLRGGAYKPRTSPYSYQGMGEKGLDILLEASAELDMPVVTEVMDPRDVQLFLDKGIDVMQIGARNAQNFPLLREVGKTRTPVLLKRGMSETIDELLMGAEYIMSEGNPNVILCERGIRTFETRTRNTFDVNAIPVVHHLSHLPIIGDPSHSTGYTRYVRPAAYAATAAGADGLEIEVHDNPSQAWSDGAQALTPAQFDDAMRRIRVIREAICQDLDEGGVEA</sequence>
<dbReference type="RefSeq" id="WP_090846547.1">
    <property type="nucleotide sequence ID" value="NZ_FMZL01000011.1"/>
</dbReference>
<proteinExistence type="predicted"/>
<evidence type="ECO:0000313" key="4">
    <source>
        <dbReference type="EMBL" id="SDC37505.1"/>
    </source>
</evidence>
<protein>
    <submittedName>
        <fullName evidence="4">3-deoxy-D-arabinoheptulosonate-7-phosphate synthase</fullName>
    </submittedName>
</protein>
<dbReference type="InterPro" id="IPR041071">
    <property type="entry name" value="DAHP_snth_FXD"/>
</dbReference>
<dbReference type="InterPro" id="IPR006218">
    <property type="entry name" value="DAHP1/KDSA"/>
</dbReference>
<evidence type="ECO:0000313" key="5">
    <source>
        <dbReference type="Proteomes" id="UP000198528"/>
    </source>
</evidence>
<dbReference type="AlphaFoldDB" id="A0A1G6L435"/>
<dbReference type="Pfam" id="PF18152">
    <property type="entry name" value="DAHP_snth_FXD"/>
    <property type="match status" value="1"/>
</dbReference>
<dbReference type="GO" id="GO:0009073">
    <property type="term" value="P:aromatic amino acid family biosynthetic process"/>
    <property type="evidence" value="ECO:0007669"/>
    <property type="project" value="InterPro"/>
</dbReference>
<dbReference type="PANTHER" id="PTHR43018">
    <property type="entry name" value="PHOSPHO-2-DEHYDRO-3-DEOXYHEPTONATE ALDOLASE"/>
    <property type="match status" value="1"/>
</dbReference>
<dbReference type="InterPro" id="IPR006268">
    <property type="entry name" value="DAHP_syn_2"/>
</dbReference>